<feature type="transmembrane region" description="Helical" evidence="9">
    <location>
        <begin position="270"/>
        <end position="288"/>
    </location>
</feature>
<feature type="transmembrane region" description="Helical" evidence="9">
    <location>
        <begin position="295"/>
        <end position="313"/>
    </location>
</feature>
<keyword evidence="3" id="KW-1003">Cell membrane</keyword>
<feature type="transmembrane region" description="Helical" evidence="9">
    <location>
        <begin position="623"/>
        <end position="646"/>
    </location>
</feature>
<proteinExistence type="predicted"/>
<reference evidence="12 13" key="1">
    <citation type="submission" date="2024-02" db="EMBL/GenBank/DDBJ databases">
        <title>Janibacter sp. nov., isolated from gut of marine sandworm.</title>
        <authorList>
            <person name="Kim B."/>
            <person name="Jun M.O."/>
            <person name="Shin N.-R."/>
        </authorList>
    </citation>
    <scope>NUCLEOTIDE SEQUENCE [LARGE SCALE GENOMIC DNA]</scope>
    <source>
        <strain evidence="12 13">A1S7</strain>
    </source>
</reference>
<name>A0ABZ2MLP7_9MICO</name>
<dbReference type="RefSeq" id="WP_338752253.1">
    <property type="nucleotide sequence ID" value="NZ_CP144913.1"/>
</dbReference>
<dbReference type="EMBL" id="CP144913">
    <property type="protein sequence ID" value="WXB77922.1"/>
    <property type="molecule type" value="Genomic_DNA"/>
</dbReference>
<evidence type="ECO:0000313" key="13">
    <source>
        <dbReference type="Proteomes" id="UP001382727"/>
    </source>
</evidence>
<keyword evidence="8 9" id="KW-0472">Membrane</keyword>
<feature type="transmembrane region" description="Helical" evidence="9">
    <location>
        <begin position="447"/>
        <end position="469"/>
    </location>
</feature>
<feature type="transmembrane region" description="Helical" evidence="9">
    <location>
        <begin position="366"/>
        <end position="386"/>
    </location>
</feature>
<evidence type="ECO:0000256" key="8">
    <source>
        <dbReference type="ARBA" id="ARBA00023136"/>
    </source>
</evidence>
<dbReference type="SUPFAM" id="SSF52518">
    <property type="entry name" value="Thiamin diphosphate-binding fold (THDP-binding)"/>
    <property type="match status" value="1"/>
</dbReference>
<dbReference type="Gene3D" id="3.40.50.970">
    <property type="match status" value="1"/>
</dbReference>
<feature type="transmembrane region" description="Helical" evidence="9">
    <location>
        <begin position="221"/>
        <end position="250"/>
    </location>
</feature>
<evidence type="ECO:0000256" key="9">
    <source>
        <dbReference type="SAM" id="Phobius"/>
    </source>
</evidence>
<feature type="transmembrane region" description="Helical" evidence="9">
    <location>
        <begin position="551"/>
        <end position="570"/>
    </location>
</feature>
<evidence type="ECO:0000259" key="11">
    <source>
        <dbReference type="Pfam" id="PF05425"/>
    </source>
</evidence>
<dbReference type="InterPro" id="IPR008457">
    <property type="entry name" value="Cu-R_CopD_dom"/>
</dbReference>
<feature type="transmembrane region" description="Helical" evidence="9">
    <location>
        <begin position="658"/>
        <end position="679"/>
    </location>
</feature>
<feature type="transmembrane region" description="Helical" evidence="9">
    <location>
        <begin position="147"/>
        <end position="169"/>
    </location>
</feature>
<evidence type="ECO:0000256" key="2">
    <source>
        <dbReference type="ARBA" id="ARBA00004651"/>
    </source>
</evidence>
<dbReference type="Proteomes" id="UP001382727">
    <property type="component" value="Chromosome"/>
</dbReference>
<keyword evidence="4 9" id="KW-0812">Transmembrane</keyword>
<feature type="transmembrane region" description="Helical" evidence="9">
    <location>
        <begin position="398"/>
        <end position="418"/>
    </location>
</feature>
<dbReference type="InterPro" id="IPR001017">
    <property type="entry name" value="DH_E1"/>
</dbReference>
<accession>A0ABZ2MLP7</accession>
<feature type="transmembrane region" description="Helical" evidence="9">
    <location>
        <begin position="691"/>
        <end position="711"/>
    </location>
</feature>
<dbReference type="InterPro" id="IPR019108">
    <property type="entry name" value="Caa3_assmbl_CtaG-rel"/>
</dbReference>
<feature type="transmembrane region" description="Helical" evidence="9">
    <location>
        <begin position="189"/>
        <end position="209"/>
    </location>
</feature>
<dbReference type="InterPro" id="IPR029061">
    <property type="entry name" value="THDP-binding"/>
</dbReference>
<keyword evidence="13" id="KW-1185">Reference proteome</keyword>
<gene>
    <name evidence="12" type="ORF">V1351_07585</name>
</gene>
<sequence length="803" mass="85929">MTALAAGGVVMSSPPGRSEGQGAFNEALVFAAVTNAPTVFFVQNNQWAISQPNAKQFIIPPYQRARGFGFPGVLVDGNDPLATYAAAKDALDKARSGQGPTLIEAYTYRMGAHTTSDDPSKYRSGALPRLDVMSPSASAPRTTSRPLALFGLLLVMVVVAATAFGGGAAPLELGDPGPFVRWSLPTLRAIHDGAAAVTIGALVLAAFIVPETTRTTRRRTLSHLAGGAAIVWFLAGVGGILTNFASLAGIQLTDPNYLTQLAAFIWQLDSTRTGVISAVVVAIVALCAPVAESKAAFGWLSAASLFALLPLALSGHSSASLDHISGVNALAFHLVSATLWVGGLVALVIIRPSLGRHLAVTGQRYSVLAGWCFVLLVGSGLLVAWINIGALSGLASRYGVLLILKTVAAVLLGFAGWWHRRRTIAALGDMTKGAPLRGSSVAPQDNAFVRLALGEVVVMAAAFGMGAAVGRTPTPPTAGERPKRSIVYDLSGYLDPGAPDSMSWLTAWRIDWLWLPVAVIAIVVYVRWALRLRARGDHWPVMRTISWVLGWLVLVYFTSGGVAVYGRILFSWHMVQHMGVAMLVPLLLVPGAPITLALRALPARKDKTMGPREVILAAVHSKYLRMLANPIIAASFFFFSLAIFYYSPLFELAMRTHTGHVLMMVHFLAAGYMFTWVLIGVDPGPKRWSPIALLVILFATISFHAFFGVTITQSTELLAPDYFGRLDLSWMTNPIADQRTGGAIAWGVGEVPTLILAVTVAWQWYKTDAKESTRRDRRVDRDGDGELAAYNAHLAGLARHDSE</sequence>
<keyword evidence="6" id="KW-0560">Oxidoreductase</keyword>
<dbReference type="InterPro" id="IPR050771">
    <property type="entry name" value="Alpha-ketoacid_DH_E1_comp"/>
</dbReference>
<feature type="transmembrane region" description="Helical" evidence="9">
    <location>
        <begin position="512"/>
        <end position="530"/>
    </location>
</feature>
<evidence type="ECO:0000313" key="12">
    <source>
        <dbReference type="EMBL" id="WXB77922.1"/>
    </source>
</evidence>
<dbReference type="Pfam" id="PF09678">
    <property type="entry name" value="Caa3_CtaG"/>
    <property type="match status" value="1"/>
</dbReference>
<dbReference type="Pfam" id="PF00676">
    <property type="entry name" value="E1_dh"/>
    <property type="match status" value="1"/>
</dbReference>
<evidence type="ECO:0000256" key="6">
    <source>
        <dbReference type="ARBA" id="ARBA00023002"/>
    </source>
</evidence>
<evidence type="ECO:0000256" key="1">
    <source>
        <dbReference type="ARBA" id="ARBA00001964"/>
    </source>
</evidence>
<evidence type="ECO:0000256" key="7">
    <source>
        <dbReference type="ARBA" id="ARBA00023052"/>
    </source>
</evidence>
<dbReference type="PANTHER" id="PTHR43380:SF1">
    <property type="entry name" value="2-OXOISOVALERATE DEHYDROGENASE SUBUNIT ALPHA, MITOCHONDRIAL"/>
    <property type="match status" value="1"/>
</dbReference>
<feature type="domain" description="Copper resistance protein D" evidence="11">
    <location>
        <begin position="362"/>
        <end position="468"/>
    </location>
</feature>
<evidence type="ECO:0000256" key="3">
    <source>
        <dbReference type="ARBA" id="ARBA00022475"/>
    </source>
</evidence>
<keyword evidence="7" id="KW-0786">Thiamine pyrophosphate</keyword>
<comment type="cofactor">
    <cofactor evidence="1">
        <name>thiamine diphosphate</name>
        <dbReference type="ChEBI" id="CHEBI:58937"/>
    </cofactor>
</comment>
<dbReference type="PANTHER" id="PTHR43380">
    <property type="entry name" value="2-OXOISOVALERATE DEHYDROGENASE SUBUNIT ALPHA, MITOCHONDRIAL"/>
    <property type="match status" value="1"/>
</dbReference>
<comment type="subcellular location">
    <subcellularLocation>
        <location evidence="2">Cell membrane</location>
        <topology evidence="2">Multi-pass membrane protein</topology>
    </subcellularLocation>
</comment>
<evidence type="ECO:0000256" key="5">
    <source>
        <dbReference type="ARBA" id="ARBA00022989"/>
    </source>
</evidence>
<dbReference type="Pfam" id="PF05425">
    <property type="entry name" value="CopD"/>
    <property type="match status" value="1"/>
</dbReference>
<feature type="transmembrane region" description="Helical" evidence="9">
    <location>
        <begin position="333"/>
        <end position="354"/>
    </location>
</feature>
<feature type="domain" description="Dehydrogenase E1 component" evidence="10">
    <location>
        <begin position="20"/>
        <end position="124"/>
    </location>
</feature>
<evidence type="ECO:0000256" key="4">
    <source>
        <dbReference type="ARBA" id="ARBA00022692"/>
    </source>
</evidence>
<evidence type="ECO:0000259" key="10">
    <source>
        <dbReference type="Pfam" id="PF00676"/>
    </source>
</evidence>
<protein>
    <submittedName>
        <fullName evidence="12">Cytochrome c oxidase assembly protein</fullName>
    </submittedName>
</protein>
<keyword evidence="5 9" id="KW-1133">Transmembrane helix</keyword>
<feature type="transmembrane region" description="Helical" evidence="9">
    <location>
        <begin position="582"/>
        <end position="602"/>
    </location>
</feature>
<feature type="transmembrane region" description="Helical" evidence="9">
    <location>
        <begin position="743"/>
        <end position="765"/>
    </location>
</feature>
<organism evidence="12 13">
    <name type="scientific">Janibacter alittae</name>
    <dbReference type="NCBI Taxonomy" id="3115209"/>
    <lineage>
        <taxon>Bacteria</taxon>
        <taxon>Bacillati</taxon>
        <taxon>Actinomycetota</taxon>
        <taxon>Actinomycetes</taxon>
        <taxon>Micrococcales</taxon>
        <taxon>Intrasporangiaceae</taxon>
        <taxon>Janibacter</taxon>
    </lineage>
</organism>